<feature type="transmembrane region" description="Helical" evidence="4">
    <location>
        <begin position="34"/>
        <end position="54"/>
    </location>
</feature>
<dbReference type="GO" id="GO:0016020">
    <property type="term" value="C:membrane"/>
    <property type="evidence" value="ECO:0007669"/>
    <property type="project" value="UniProtKB-SubCell"/>
</dbReference>
<evidence type="ECO:0000256" key="4">
    <source>
        <dbReference type="SAM" id="Phobius"/>
    </source>
</evidence>
<reference evidence="5 6" key="1">
    <citation type="submission" date="2020-08" db="EMBL/GenBank/DDBJ databases">
        <title>Sequencing the genomes of 1000 actinobacteria strains.</title>
        <authorList>
            <person name="Klenk H.-P."/>
        </authorList>
    </citation>
    <scope>NUCLEOTIDE SEQUENCE [LARGE SCALE GENOMIC DNA]</scope>
    <source>
        <strain evidence="5 6">DSM 45258</strain>
    </source>
</reference>
<evidence type="ECO:0000313" key="5">
    <source>
        <dbReference type="EMBL" id="MBB3039329.1"/>
    </source>
</evidence>
<protein>
    <submittedName>
        <fullName evidence="5">Mce-associated membrane protein</fullName>
    </submittedName>
</protein>
<dbReference type="Proteomes" id="UP000567922">
    <property type="component" value="Unassembled WGS sequence"/>
</dbReference>
<keyword evidence="2 4" id="KW-0472">Membrane</keyword>
<accession>A0A839RSK3</accession>
<proteinExistence type="predicted"/>
<keyword evidence="6" id="KW-1185">Reference proteome</keyword>
<comment type="caution">
    <text evidence="5">The sequence shown here is derived from an EMBL/GenBank/DDBJ whole genome shotgun (WGS) entry which is preliminary data.</text>
</comment>
<evidence type="ECO:0000256" key="2">
    <source>
        <dbReference type="ARBA" id="ARBA00023136"/>
    </source>
</evidence>
<sequence length="190" mass="20385">MTNMSDADAQSDGPADGAEVPSPAAPRKRGGTTLLAIALAVMTGLSAVLGYLYWDATRDTSASEFEGEELTGAAAAGAEYAEMVSTYSFDNFDEHYDSVAAISTPEFQEEYRTAAESLREFLSEAEGVSEGTVEYAAVYRQTDDGAQVMVFLDQQVRNVLAPDGRLDKSRLLVTLHKVDGEWLLHDVGGS</sequence>
<dbReference type="PANTHER" id="PTHR37042">
    <property type="entry name" value="OUTER MEMBRANE PROTEIN RV1973"/>
    <property type="match status" value="1"/>
</dbReference>
<evidence type="ECO:0000256" key="3">
    <source>
        <dbReference type="SAM" id="MobiDB-lite"/>
    </source>
</evidence>
<gene>
    <name evidence="5" type="ORF">FHU29_003798</name>
</gene>
<comment type="subcellular location">
    <subcellularLocation>
        <location evidence="1">Membrane</location>
    </subcellularLocation>
</comment>
<dbReference type="EMBL" id="JACHWS010000003">
    <property type="protein sequence ID" value="MBB3039329.1"/>
    <property type="molecule type" value="Genomic_DNA"/>
</dbReference>
<feature type="region of interest" description="Disordered" evidence="3">
    <location>
        <begin position="1"/>
        <end position="27"/>
    </location>
</feature>
<dbReference type="AlphaFoldDB" id="A0A839RSK3"/>
<dbReference type="PANTHER" id="PTHR37042:SF4">
    <property type="entry name" value="OUTER MEMBRANE PROTEIN RV1973"/>
    <property type="match status" value="1"/>
</dbReference>
<organism evidence="5 6">
    <name type="scientific">Hoyosella altamirensis</name>
    <dbReference type="NCBI Taxonomy" id="616997"/>
    <lineage>
        <taxon>Bacteria</taxon>
        <taxon>Bacillati</taxon>
        <taxon>Actinomycetota</taxon>
        <taxon>Actinomycetes</taxon>
        <taxon>Mycobacteriales</taxon>
        <taxon>Hoyosellaceae</taxon>
        <taxon>Hoyosella</taxon>
    </lineage>
</organism>
<evidence type="ECO:0000313" key="6">
    <source>
        <dbReference type="Proteomes" id="UP000567922"/>
    </source>
</evidence>
<keyword evidence="4" id="KW-1133">Transmembrane helix</keyword>
<keyword evidence="4" id="KW-0812">Transmembrane</keyword>
<evidence type="ECO:0000256" key="1">
    <source>
        <dbReference type="ARBA" id="ARBA00004370"/>
    </source>
</evidence>
<name>A0A839RSK3_9ACTN</name>